<evidence type="ECO:0000313" key="2">
    <source>
        <dbReference type="EMBL" id="KAG0453134.1"/>
    </source>
</evidence>
<keyword evidence="3" id="KW-1185">Reference proteome</keyword>
<proteinExistence type="predicted"/>
<gene>
    <name evidence="2" type="ORF">HPP92_025798</name>
</gene>
<accession>A0A835PJW8</accession>
<evidence type="ECO:0000313" key="3">
    <source>
        <dbReference type="Proteomes" id="UP000636800"/>
    </source>
</evidence>
<sequence length="100" mass="11609">MLQALDDGESFRREIMGSGEGRRRGDFGRSRTARRSARFEPFSIRFVKKMNQRLIRQVSRCGSTPRDEMRGNSLLFFLKKQSIAAYNSIEASSRNNQKIF</sequence>
<feature type="compositionally biased region" description="Basic and acidic residues" evidence="1">
    <location>
        <begin position="9"/>
        <end position="29"/>
    </location>
</feature>
<protein>
    <submittedName>
        <fullName evidence="2">Uncharacterized protein</fullName>
    </submittedName>
</protein>
<reference evidence="2 3" key="1">
    <citation type="journal article" date="2020" name="Nat. Food">
        <title>A phased Vanilla planifolia genome enables genetic improvement of flavour and production.</title>
        <authorList>
            <person name="Hasing T."/>
            <person name="Tang H."/>
            <person name="Brym M."/>
            <person name="Khazi F."/>
            <person name="Huang T."/>
            <person name="Chambers A.H."/>
        </authorList>
    </citation>
    <scope>NUCLEOTIDE SEQUENCE [LARGE SCALE GENOMIC DNA]</scope>
    <source>
        <tissue evidence="2">Leaf</tissue>
    </source>
</reference>
<comment type="caution">
    <text evidence="2">The sequence shown here is derived from an EMBL/GenBank/DDBJ whole genome shotgun (WGS) entry which is preliminary data.</text>
</comment>
<dbReference type="Proteomes" id="UP000636800">
    <property type="component" value="Unassembled WGS sequence"/>
</dbReference>
<organism evidence="2 3">
    <name type="scientific">Vanilla planifolia</name>
    <name type="common">Vanilla</name>
    <dbReference type="NCBI Taxonomy" id="51239"/>
    <lineage>
        <taxon>Eukaryota</taxon>
        <taxon>Viridiplantae</taxon>
        <taxon>Streptophyta</taxon>
        <taxon>Embryophyta</taxon>
        <taxon>Tracheophyta</taxon>
        <taxon>Spermatophyta</taxon>
        <taxon>Magnoliopsida</taxon>
        <taxon>Liliopsida</taxon>
        <taxon>Asparagales</taxon>
        <taxon>Orchidaceae</taxon>
        <taxon>Vanilloideae</taxon>
        <taxon>Vanilleae</taxon>
        <taxon>Vanilla</taxon>
    </lineage>
</organism>
<evidence type="ECO:0000256" key="1">
    <source>
        <dbReference type="SAM" id="MobiDB-lite"/>
    </source>
</evidence>
<dbReference type="AlphaFoldDB" id="A0A835PJW8"/>
<dbReference type="EMBL" id="JADCNL010000014">
    <property type="protein sequence ID" value="KAG0453134.1"/>
    <property type="molecule type" value="Genomic_DNA"/>
</dbReference>
<name>A0A835PJW8_VANPL</name>
<feature type="region of interest" description="Disordered" evidence="1">
    <location>
        <begin position="1"/>
        <end position="34"/>
    </location>
</feature>